<evidence type="ECO:0000313" key="7">
    <source>
        <dbReference type="Proteomes" id="UP000094271"/>
    </source>
</evidence>
<reference evidence="5 8" key="2">
    <citation type="submission" date="2016-08" db="EMBL/GenBank/DDBJ databases">
        <title>Characterization of Isolates of Eisenbergiella tayi Derived from Blood Cultures, Using Whole Genome Sequencing.</title>
        <authorList>
            <person name="Bernier A.-M."/>
            <person name="Burdz T."/>
            <person name="Wiebe D."/>
            <person name="Bernard K."/>
        </authorList>
    </citation>
    <scope>NUCLEOTIDE SEQUENCE [LARGE SCALE GENOMIC DNA]</scope>
    <source>
        <strain evidence="5 8">NML120146</strain>
    </source>
</reference>
<proteinExistence type="predicted"/>
<evidence type="ECO:0000313" key="6">
    <source>
        <dbReference type="Proteomes" id="UP000094067"/>
    </source>
</evidence>
<evidence type="ECO:0000256" key="1">
    <source>
        <dbReference type="PROSITE-ProRule" id="PRU00110"/>
    </source>
</evidence>
<dbReference type="InterPro" id="IPR036641">
    <property type="entry name" value="HPT_dom_sf"/>
</dbReference>
<feature type="modified residue" description="Phosphohistidine" evidence="1">
    <location>
        <position position="60"/>
    </location>
</feature>
<keyword evidence="1" id="KW-0597">Phosphoprotein</keyword>
<dbReference type="EMBL" id="MEHA01000005">
    <property type="protein sequence ID" value="ODR53151.1"/>
    <property type="molecule type" value="Genomic_DNA"/>
</dbReference>
<dbReference type="InterPro" id="IPR008207">
    <property type="entry name" value="Sig_transdc_His_kin_Hpt_dom"/>
</dbReference>
<reference evidence="4 7" key="3">
    <citation type="submission" date="2016-08" db="EMBL/GenBank/DDBJ databases">
        <authorList>
            <person name="Seilhamer J.J."/>
        </authorList>
    </citation>
    <scope>NUCLEOTIDE SEQUENCE [LARGE SCALE GENOMIC DNA]</scope>
    <source>
        <strain evidence="4 7">NML150140-1</strain>
    </source>
</reference>
<evidence type="ECO:0000313" key="4">
    <source>
        <dbReference type="EMBL" id="ODR53151.1"/>
    </source>
</evidence>
<evidence type="ECO:0000313" key="5">
    <source>
        <dbReference type="EMBL" id="ODR61247.1"/>
    </source>
</evidence>
<evidence type="ECO:0000259" key="2">
    <source>
        <dbReference type="PROSITE" id="PS50894"/>
    </source>
</evidence>
<organism evidence="4 7">
    <name type="scientific">Eisenbergiella tayi</name>
    <dbReference type="NCBI Taxonomy" id="1432052"/>
    <lineage>
        <taxon>Bacteria</taxon>
        <taxon>Bacillati</taxon>
        <taxon>Bacillota</taxon>
        <taxon>Clostridia</taxon>
        <taxon>Lachnospirales</taxon>
        <taxon>Lachnospiraceae</taxon>
        <taxon>Eisenbergiella</taxon>
    </lineage>
</organism>
<dbReference type="Pfam" id="PF01627">
    <property type="entry name" value="Hpt"/>
    <property type="match status" value="1"/>
</dbReference>
<dbReference type="GO" id="GO:0000160">
    <property type="term" value="P:phosphorelay signal transduction system"/>
    <property type="evidence" value="ECO:0007669"/>
    <property type="project" value="InterPro"/>
</dbReference>
<feature type="domain" description="HPt" evidence="2">
    <location>
        <begin position="21"/>
        <end position="119"/>
    </location>
</feature>
<protein>
    <submittedName>
        <fullName evidence="3">Hpt domain protein</fullName>
    </submittedName>
</protein>
<dbReference type="PROSITE" id="PS50894">
    <property type="entry name" value="HPT"/>
    <property type="match status" value="1"/>
</dbReference>
<accession>A0A1E3UKH3</accession>
<dbReference type="EMBL" id="MCGH01000004">
    <property type="protein sequence ID" value="ODM02318.1"/>
    <property type="molecule type" value="Genomic_DNA"/>
</dbReference>
<evidence type="ECO:0000313" key="8">
    <source>
        <dbReference type="Proteomes" id="UP000094869"/>
    </source>
</evidence>
<dbReference type="RefSeq" id="WP_069154865.1">
    <property type="nucleotide sequence ID" value="NZ_JAQCZP010000005.1"/>
</dbReference>
<gene>
    <name evidence="4" type="ORF">BEI59_09890</name>
    <name evidence="3" type="ORF">BEI61_05480</name>
    <name evidence="5" type="ORF">BEI63_02180</name>
</gene>
<evidence type="ECO:0000313" key="3">
    <source>
        <dbReference type="EMBL" id="ODM02318.1"/>
    </source>
</evidence>
<dbReference type="Proteomes" id="UP000094067">
    <property type="component" value="Unassembled WGS sequence"/>
</dbReference>
<dbReference type="Proteomes" id="UP000094869">
    <property type="component" value="Unassembled WGS sequence"/>
</dbReference>
<dbReference type="EMBL" id="MEHD01000007">
    <property type="protein sequence ID" value="ODR61247.1"/>
    <property type="molecule type" value="Genomic_DNA"/>
</dbReference>
<comment type="caution">
    <text evidence="4">The sequence shown here is derived from an EMBL/GenBank/DDBJ whole genome shotgun (WGS) entry which is preliminary data.</text>
</comment>
<dbReference type="AlphaFoldDB" id="A0A1E3UKH3"/>
<dbReference type="Gene3D" id="1.20.120.160">
    <property type="entry name" value="HPT domain"/>
    <property type="match status" value="1"/>
</dbReference>
<reference evidence="3 6" key="1">
    <citation type="submission" date="2016-07" db="EMBL/GenBank/DDBJ databases">
        <title>Characterization of isolates of Eisenbergiella tayi derived from blood cultures, using whole genome sequencing.</title>
        <authorList>
            <person name="Burdz T."/>
            <person name="Wiebe D."/>
            <person name="Huynh C."/>
            <person name="Bernard K."/>
        </authorList>
    </citation>
    <scope>NUCLEOTIDE SEQUENCE [LARGE SCALE GENOMIC DNA]</scope>
    <source>
        <strain evidence="3 6">NML 110608</strain>
    </source>
</reference>
<dbReference type="OrthoDB" id="1669200at2"/>
<dbReference type="Proteomes" id="UP000094271">
    <property type="component" value="Unassembled WGS sequence"/>
</dbReference>
<sequence length="129" mass="14799">MNVEECYTKIGGSYATAVRLFKTDERIIKYFKIMQKDTNLDVLCKALEQNDYETAFCAAHTLKGLALNMQFTALADEVSALTELLRPREANVNIMPLLSKTKQTYQTTLSYIDTCLESTERRSCCEYER</sequence>
<name>A0A1E3UKH3_9FIRM</name>
<dbReference type="SUPFAM" id="SSF47226">
    <property type="entry name" value="Histidine-containing phosphotransfer domain, HPT domain"/>
    <property type="match status" value="1"/>
</dbReference>
<keyword evidence="8" id="KW-1185">Reference proteome</keyword>